<reference evidence="2" key="1">
    <citation type="submission" date="2015-10" db="EMBL/GenBank/DDBJ databases">
        <authorList>
            <person name="Gilbert D.G."/>
        </authorList>
    </citation>
    <scope>NUCLEOTIDE SEQUENCE</scope>
</reference>
<dbReference type="EMBL" id="FAXC01000032">
    <property type="protein sequence ID" value="CUV08242.1"/>
    <property type="molecule type" value="Genomic_DNA"/>
</dbReference>
<dbReference type="InterPro" id="IPR036249">
    <property type="entry name" value="Thioredoxin-like_sf"/>
</dbReference>
<dbReference type="Gene3D" id="3.40.30.10">
    <property type="entry name" value="Glutaredoxin"/>
    <property type="match status" value="1"/>
</dbReference>
<dbReference type="InterPro" id="IPR051548">
    <property type="entry name" value="Grx-like_ET"/>
</dbReference>
<sequence length="74" mass="8603">MKDIKIFTTNWCPYCVAAKRFFKEKGWKYEEINIEQIGWPREKLLEVGKAMTVPQIVINGEAIGGYTELVKMYG</sequence>
<accession>A0A160VDI5</accession>
<name>A0A160VDI5_9ZZZZ</name>
<evidence type="ECO:0000259" key="1">
    <source>
        <dbReference type="Pfam" id="PF00462"/>
    </source>
</evidence>
<dbReference type="PRINTS" id="PR00160">
    <property type="entry name" value="GLUTAREDOXIN"/>
</dbReference>
<dbReference type="InterPro" id="IPR002109">
    <property type="entry name" value="Glutaredoxin"/>
</dbReference>
<dbReference type="PANTHER" id="PTHR34386:SF1">
    <property type="entry name" value="GLUTAREDOXIN-LIKE PROTEIN NRDH"/>
    <property type="match status" value="1"/>
</dbReference>
<dbReference type="GO" id="GO:0045454">
    <property type="term" value="P:cell redox homeostasis"/>
    <property type="evidence" value="ECO:0007669"/>
    <property type="project" value="TreeGrafter"/>
</dbReference>
<dbReference type="AlphaFoldDB" id="A0A160VDI5"/>
<dbReference type="SUPFAM" id="SSF52833">
    <property type="entry name" value="Thioredoxin-like"/>
    <property type="match status" value="1"/>
</dbReference>
<dbReference type="PANTHER" id="PTHR34386">
    <property type="entry name" value="GLUTAREDOXIN"/>
    <property type="match status" value="1"/>
</dbReference>
<dbReference type="GO" id="GO:0009055">
    <property type="term" value="F:electron transfer activity"/>
    <property type="evidence" value="ECO:0007669"/>
    <property type="project" value="TreeGrafter"/>
</dbReference>
<proteinExistence type="predicted"/>
<gene>
    <name evidence="2" type="ORF">MGWOODY_Mmi2627</name>
</gene>
<feature type="domain" description="Glutaredoxin" evidence="1">
    <location>
        <begin position="4"/>
        <end position="63"/>
    </location>
</feature>
<dbReference type="InterPro" id="IPR014025">
    <property type="entry name" value="Glutaredoxin_subgr"/>
</dbReference>
<evidence type="ECO:0000313" key="2">
    <source>
        <dbReference type="EMBL" id="CUV08242.1"/>
    </source>
</evidence>
<organism evidence="2">
    <name type="scientific">hydrothermal vent metagenome</name>
    <dbReference type="NCBI Taxonomy" id="652676"/>
    <lineage>
        <taxon>unclassified sequences</taxon>
        <taxon>metagenomes</taxon>
        <taxon>ecological metagenomes</taxon>
    </lineage>
</organism>
<dbReference type="PROSITE" id="PS51354">
    <property type="entry name" value="GLUTAREDOXIN_2"/>
    <property type="match status" value="1"/>
</dbReference>
<protein>
    <recommendedName>
        <fullName evidence="1">Glutaredoxin domain-containing protein</fullName>
    </recommendedName>
</protein>
<dbReference type="Pfam" id="PF00462">
    <property type="entry name" value="Glutaredoxin"/>
    <property type="match status" value="1"/>
</dbReference>